<evidence type="ECO:0008006" key="5">
    <source>
        <dbReference type="Google" id="ProtNLM"/>
    </source>
</evidence>
<dbReference type="SUPFAM" id="SSF51735">
    <property type="entry name" value="NAD(P)-binding Rossmann-fold domains"/>
    <property type="match status" value="1"/>
</dbReference>
<dbReference type="InterPro" id="IPR029154">
    <property type="entry name" value="HIBADH-like_NADP-bd"/>
</dbReference>
<proteinExistence type="predicted"/>
<dbReference type="InterPro" id="IPR008927">
    <property type="entry name" value="6-PGluconate_DH-like_C_sf"/>
</dbReference>
<gene>
    <name evidence="3" type="ORF">V6N11_072681</name>
</gene>
<organism evidence="3 4">
    <name type="scientific">Hibiscus sabdariffa</name>
    <name type="common">roselle</name>
    <dbReference type="NCBI Taxonomy" id="183260"/>
    <lineage>
        <taxon>Eukaryota</taxon>
        <taxon>Viridiplantae</taxon>
        <taxon>Streptophyta</taxon>
        <taxon>Embryophyta</taxon>
        <taxon>Tracheophyta</taxon>
        <taxon>Spermatophyta</taxon>
        <taxon>Magnoliopsida</taxon>
        <taxon>eudicotyledons</taxon>
        <taxon>Gunneridae</taxon>
        <taxon>Pentapetalae</taxon>
        <taxon>rosids</taxon>
        <taxon>malvids</taxon>
        <taxon>Malvales</taxon>
        <taxon>Malvaceae</taxon>
        <taxon>Malvoideae</taxon>
        <taxon>Hibiscus</taxon>
    </lineage>
</organism>
<protein>
    <recommendedName>
        <fullName evidence="5">6-phosphogluconate dehydrogenase NADP-binding domain-containing protein</fullName>
    </recommendedName>
</protein>
<dbReference type="Gene3D" id="3.40.50.720">
    <property type="entry name" value="NAD(P)-binding Rossmann-like Domain"/>
    <property type="match status" value="1"/>
</dbReference>
<evidence type="ECO:0000313" key="3">
    <source>
        <dbReference type="EMBL" id="KAK9044375.1"/>
    </source>
</evidence>
<dbReference type="Gene3D" id="1.10.1040.10">
    <property type="entry name" value="N-(1-d-carboxylethyl)-l-norvaline Dehydrogenase, domain 2"/>
    <property type="match status" value="1"/>
</dbReference>
<sequence length="152" mass="16572">MVGNPQDVQRIILESVLSTLNPGVVIVDRSSPSLVYEIYAAACKKGWWFIDAPVSGSDIGARQGKLAIFARGERSVVKWLKPLFDLMGRVTYMGGAGCGQSCKIGNQILVGAYLMGLSEVFVFAEKAGLDLRKYKGAIRGGGLDEQDQWRWS</sequence>
<dbReference type="SUPFAM" id="SSF48179">
    <property type="entry name" value="6-phosphogluconate dehydrogenase C-terminal domain-like"/>
    <property type="match status" value="1"/>
</dbReference>
<dbReference type="Proteomes" id="UP001396334">
    <property type="component" value="Unassembled WGS sequence"/>
</dbReference>
<feature type="domain" description="6-phosphogluconate dehydrogenase NADP-binding" evidence="1">
    <location>
        <begin position="1"/>
        <end position="94"/>
    </location>
</feature>
<comment type="caution">
    <text evidence="3">The sequence shown here is derived from an EMBL/GenBank/DDBJ whole genome shotgun (WGS) entry which is preliminary data.</text>
</comment>
<feature type="domain" description="3-hydroxyisobutyrate dehydrogenase-like NAD-binding" evidence="2">
    <location>
        <begin position="97"/>
        <end position="141"/>
    </location>
</feature>
<accession>A0ABR2U435</accession>
<dbReference type="InterPro" id="IPR006115">
    <property type="entry name" value="6PGDH_NADP-bd"/>
</dbReference>
<dbReference type="InterPro" id="IPR036291">
    <property type="entry name" value="NAD(P)-bd_dom_sf"/>
</dbReference>
<evidence type="ECO:0000259" key="1">
    <source>
        <dbReference type="Pfam" id="PF03446"/>
    </source>
</evidence>
<dbReference type="Pfam" id="PF03446">
    <property type="entry name" value="NAD_binding_2"/>
    <property type="match status" value="1"/>
</dbReference>
<dbReference type="EMBL" id="JBBPBN010000003">
    <property type="protein sequence ID" value="KAK9044375.1"/>
    <property type="molecule type" value="Genomic_DNA"/>
</dbReference>
<dbReference type="PANTHER" id="PTHR43060">
    <property type="entry name" value="3-HYDROXYISOBUTYRATE DEHYDROGENASE-LIKE 1, MITOCHONDRIAL-RELATED"/>
    <property type="match status" value="1"/>
</dbReference>
<name>A0ABR2U435_9ROSI</name>
<evidence type="ECO:0000259" key="2">
    <source>
        <dbReference type="Pfam" id="PF14833"/>
    </source>
</evidence>
<dbReference type="InterPro" id="IPR013328">
    <property type="entry name" value="6PGD_dom2"/>
</dbReference>
<dbReference type="Pfam" id="PF14833">
    <property type="entry name" value="NAD_binding_11"/>
    <property type="match status" value="1"/>
</dbReference>
<dbReference type="PANTHER" id="PTHR43060:SF13">
    <property type="entry name" value="3-HYDROXYISOBUTYRATE DEHYDROGENASE-LIKE 2, MITOCHONDRIAL-RELATED"/>
    <property type="match status" value="1"/>
</dbReference>
<evidence type="ECO:0000313" key="4">
    <source>
        <dbReference type="Proteomes" id="UP001396334"/>
    </source>
</evidence>
<keyword evidence="4" id="KW-1185">Reference proteome</keyword>
<reference evidence="3 4" key="1">
    <citation type="journal article" date="2024" name="G3 (Bethesda)">
        <title>Genome assembly of Hibiscus sabdariffa L. provides insights into metabolisms of medicinal natural products.</title>
        <authorList>
            <person name="Kim T."/>
        </authorList>
    </citation>
    <scope>NUCLEOTIDE SEQUENCE [LARGE SCALE GENOMIC DNA]</scope>
    <source>
        <strain evidence="3">TK-2024</strain>
        <tissue evidence="3">Old leaves</tissue>
    </source>
</reference>